<name>A0A2U1SUP7_METSR</name>
<comment type="caution">
    <text evidence="2">The sequence shown here is derived from an EMBL/GenBank/DDBJ whole genome shotgun (WGS) entry which is preliminary data.</text>
</comment>
<feature type="transmembrane region" description="Helical" evidence="1">
    <location>
        <begin position="34"/>
        <end position="53"/>
    </location>
</feature>
<organism evidence="2 3">
    <name type="scientific">Methylosinus sporium</name>
    <dbReference type="NCBI Taxonomy" id="428"/>
    <lineage>
        <taxon>Bacteria</taxon>
        <taxon>Pseudomonadati</taxon>
        <taxon>Pseudomonadota</taxon>
        <taxon>Alphaproteobacteria</taxon>
        <taxon>Hyphomicrobiales</taxon>
        <taxon>Methylocystaceae</taxon>
        <taxon>Methylosinus</taxon>
    </lineage>
</organism>
<accession>A0A2U1SUP7</accession>
<dbReference type="RefSeq" id="WP_108915942.1">
    <property type="nucleotide sequence ID" value="NZ_BGJY01000006.1"/>
</dbReference>
<keyword evidence="1" id="KW-0472">Membrane</keyword>
<evidence type="ECO:0000313" key="2">
    <source>
        <dbReference type="EMBL" id="PWB95343.1"/>
    </source>
</evidence>
<protein>
    <submittedName>
        <fullName evidence="2">Uncharacterized protein</fullName>
    </submittedName>
</protein>
<evidence type="ECO:0000313" key="3">
    <source>
        <dbReference type="Proteomes" id="UP000245137"/>
    </source>
</evidence>
<gene>
    <name evidence="2" type="ORF">C5689_03780</name>
</gene>
<evidence type="ECO:0000256" key="1">
    <source>
        <dbReference type="SAM" id="Phobius"/>
    </source>
</evidence>
<proteinExistence type="predicted"/>
<dbReference type="Proteomes" id="UP000245137">
    <property type="component" value="Unassembled WGS sequence"/>
</dbReference>
<keyword evidence="3" id="KW-1185">Reference proteome</keyword>
<reference evidence="2 3" key="1">
    <citation type="journal article" date="2018" name="Appl. Microbiol. Biotechnol.">
        <title>Co-cultivation of the strictly anaerobic methanogen Methanosarcina barkeri with aerobic methanotrophs in an oxygen-limited membrane bioreactor.</title>
        <authorList>
            <person name="In 't Zandt M.H."/>
            <person name="van den Bosch T.J.M."/>
            <person name="Rijkers R."/>
            <person name="van Kessel M.A.H.J."/>
            <person name="Jetten M.S.M."/>
            <person name="Welte C.U."/>
        </authorList>
    </citation>
    <scope>NUCLEOTIDE SEQUENCE [LARGE SCALE GENOMIC DNA]</scope>
    <source>
        <strain evidence="2 3">DSM 17706</strain>
    </source>
</reference>
<dbReference type="AlphaFoldDB" id="A0A2U1SUP7"/>
<feature type="transmembrane region" description="Helical" evidence="1">
    <location>
        <begin position="9"/>
        <end position="28"/>
    </location>
</feature>
<sequence length="69" mass="7459">MQNDVDRDLFWLVLGALVGMFAVVFHKFTFGFDLPAWLGALIPLISAVVVGSIGPRLGERASAPPIAYN</sequence>
<dbReference type="OrthoDB" id="5125396at2"/>
<keyword evidence="1" id="KW-1133">Transmembrane helix</keyword>
<dbReference type="EMBL" id="PUIV01000003">
    <property type="protein sequence ID" value="PWB95343.1"/>
    <property type="molecule type" value="Genomic_DNA"/>
</dbReference>
<keyword evidence="1" id="KW-0812">Transmembrane</keyword>